<protein>
    <recommendedName>
        <fullName evidence="5">Transmembrane protein</fullName>
    </recommendedName>
</protein>
<proteinExistence type="predicted"/>
<evidence type="ECO:0000313" key="3">
    <source>
        <dbReference type="EMBL" id="KAK9301881.1"/>
    </source>
</evidence>
<evidence type="ECO:0000313" key="4">
    <source>
        <dbReference type="Proteomes" id="UP001432146"/>
    </source>
</evidence>
<dbReference type="EMBL" id="JAWNGG020000104">
    <property type="protein sequence ID" value="KAK9301881.1"/>
    <property type="molecule type" value="Genomic_DNA"/>
</dbReference>
<gene>
    <name evidence="3" type="ORF">QLX08_005933</name>
</gene>
<keyword evidence="4" id="KW-1185">Reference proteome</keyword>
<dbReference type="Proteomes" id="UP001432146">
    <property type="component" value="Unassembled WGS sequence"/>
</dbReference>
<keyword evidence="2" id="KW-0812">Transmembrane</keyword>
<feature type="region of interest" description="Disordered" evidence="1">
    <location>
        <begin position="1"/>
        <end position="70"/>
    </location>
</feature>
<feature type="transmembrane region" description="Helical" evidence="2">
    <location>
        <begin position="81"/>
        <end position="100"/>
    </location>
</feature>
<keyword evidence="2" id="KW-1133">Transmembrane helix</keyword>
<feature type="compositionally biased region" description="Basic and acidic residues" evidence="1">
    <location>
        <begin position="27"/>
        <end position="56"/>
    </location>
</feature>
<evidence type="ECO:0000256" key="1">
    <source>
        <dbReference type="SAM" id="MobiDB-lite"/>
    </source>
</evidence>
<evidence type="ECO:0000256" key="2">
    <source>
        <dbReference type="SAM" id="Phobius"/>
    </source>
</evidence>
<dbReference type="AlphaFoldDB" id="A0AAW0ZWB5"/>
<reference evidence="3 4" key="1">
    <citation type="submission" date="2024-05" db="EMBL/GenBank/DDBJ databases">
        <title>The nuclear and mitochondrial genome assemblies of Tetragonisca angustula (Apidae: Meliponini), a tiny yet remarkable pollinator in the Neotropics.</title>
        <authorList>
            <person name="Ferrari R."/>
            <person name="Ricardo P.C."/>
            <person name="Dias F.C."/>
            <person name="Araujo N.S."/>
            <person name="Soares D.O."/>
            <person name="Zhou Q.-S."/>
            <person name="Zhu C.-D."/>
            <person name="Coutinho L."/>
            <person name="Airas M.C."/>
            <person name="Batista T.M."/>
        </authorList>
    </citation>
    <scope>NUCLEOTIDE SEQUENCE [LARGE SCALE GENOMIC DNA]</scope>
    <source>
        <strain evidence="3">ASF017062</strain>
        <tissue evidence="3">Abdomen</tissue>
    </source>
</reference>
<keyword evidence="2" id="KW-0472">Membrane</keyword>
<name>A0AAW0ZWB5_9HYME</name>
<evidence type="ECO:0008006" key="5">
    <source>
        <dbReference type="Google" id="ProtNLM"/>
    </source>
</evidence>
<comment type="caution">
    <text evidence="3">The sequence shown here is derived from an EMBL/GenBank/DDBJ whole genome shotgun (WGS) entry which is preliminary data.</text>
</comment>
<accession>A0AAW0ZWB5</accession>
<sequence length="112" mass="12509">MEGEPNEQQEVEEIEEADEVSEEDAEEKSIERGATKPEAIDETAVGKEPDLLRQDESVQISRGSSHSCGWDEHARERFDTAVFTLATFAAVFAVYIYIVYSLSSPPTVLDRV</sequence>
<feature type="compositionally biased region" description="Acidic residues" evidence="1">
    <location>
        <begin position="1"/>
        <end position="26"/>
    </location>
</feature>
<organism evidence="3 4">
    <name type="scientific">Tetragonisca angustula</name>
    <dbReference type="NCBI Taxonomy" id="166442"/>
    <lineage>
        <taxon>Eukaryota</taxon>
        <taxon>Metazoa</taxon>
        <taxon>Ecdysozoa</taxon>
        <taxon>Arthropoda</taxon>
        <taxon>Hexapoda</taxon>
        <taxon>Insecta</taxon>
        <taxon>Pterygota</taxon>
        <taxon>Neoptera</taxon>
        <taxon>Endopterygota</taxon>
        <taxon>Hymenoptera</taxon>
        <taxon>Apocrita</taxon>
        <taxon>Aculeata</taxon>
        <taxon>Apoidea</taxon>
        <taxon>Anthophila</taxon>
        <taxon>Apidae</taxon>
        <taxon>Tetragonisca</taxon>
    </lineage>
</organism>
<feature type="compositionally biased region" description="Polar residues" evidence="1">
    <location>
        <begin position="57"/>
        <end position="67"/>
    </location>
</feature>